<keyword evidence="5" id="KW-0808">Transferase</keyword>
<dbReference type="PANTHER" id="PTHR43547">
    <property type="entry name" value="TWO-COMPONENT HISTIDINE KINASE"/>
    <property type="match status" value="1"/>
</dbReference>
<protein>
    <submittedName>
        <fullName evidence="5">Hybrid sensory histidine kinase BarA</fullName>
    </submittedName>
</protein>
<evidence type="ECO:0000259" key="4">
    <source>
        <dbReference type="PROSITE" id="PS50110"/>
    </source>
</evidence>
<dbReference type="Gene3D" id="3.30.565.10">
    <property type="entry name" value="Histidine kinase-like ATPase, C-terminal domain"/>
    <property type="match status" value="1"/>
</dbReference>
<dbReference type="Pfam" id="PF02518">
    <property type="entry name" value="HATPase_c"/>
    <property type="match status" value="1"/>
</dbReference>
<feature type="domain" description="Response regulatory" evidence="4">
    <location>
        <begin position="7"/>
        <end position="124"/>
    </location>
</feature>
<dbReference type="InterPro" id="IPR039506">
    <property type="entry name" value="SPOB_a"/>
</dbReference>
<dbReference type="InterPro" id="IPR004358">
    <property type="entry name" value="Sig_transdc_His_kin-like_C"/>
</dbReference>
<dbReference type="Gene3D" id="3.40.50.2300">
    <property type="match status" value="1"/>
</dbReference>
<dbReference type="PROSITE" id="PS50109">
    <property type="entry name" value="HIS_KIN"/>
    <property type="match status" value="1"/>
</dbReference>
<dbReference type="SMART" id="SM00448">
    <property type="entry name" value="REC"/>
    <property type="match status" value="1"/>
</dbReference>
<dbReference type="SUPFAM" id="SSF52172">
    <property type="entry name" value="CheY-like"/>
    <property type="match status" value="1"/>
</dbReference>
<evidence type="ECO:0000313" key="5">
    <source>
        <dbReference type="EMBL" id="KYC50951.1"/>
    </source>
</evidence>
<name>A0A150J125_9EURY</name>
<comment type="caution">
    <text evidence="5">The sequence shown here is derived from an EMBL/GenBank/DDBJ whole genome shotgun (WGS) entry which is preliminary data.</text>
</comment>
<dbReference type="PROSITE" id="PS50110">
    <property type="entry name" value="RESPONSE_REGULATORY"/>
    <property type="match status" value="1"/>
</dbReference>
<dbReference type="SUPFAM" id="SSF55874">
    <property type="entry name" value="ATPase domain of HSP90 chaperone/DNA topoisomerase II/histidine kinase"/>
    <property type="match status" value="1"/>
</dbReference>
<organism evidence="5 6">
    <name type="scientific">Candidatus Methanofastidiosum methylothiophilum</name>
    <dbReference type="NCBI Taxonomy" id="1705564"/>
    <lineage>
        <taxon>Archaea</taxon>
        <taxon>Methanobacteriati</taxon>
        <taxon>Methanobacteriota</taxon>
        <taxon>Stenosarchaea group</taxon>
        <taxon>Candidatus Methanofastidiosia</taxon>
        <taxon>Candidatus Methanofastidiosales</taxon>
        <taxon>Candidatus Methanofastidiosaceae</taxon>
        <taxon>Candidatus Methanofastidiosum</taxon>
    </lineage>
</organism>
<keyword evidence="1 2" id="KW-0597">Phosphoprotein</keyword>
<dbReference type="GO" id="GO:0000155">
    <property type="term" value="F:phosphorelay sensor kinase activity"/>
    <property type="evidence" value="ECO:0007669"/>
    <property type="project" value="TreeGrafter"/>
</dbReference>
<proteinExistence type="predicted"/>
<evidence type="ECO:0000259" key="3">
    <source>
        <dbReference type="PROSITE" id="PS50109"/>
    </source>
</evidence>
<dbReference type="CDD" id="cd00156">
    <property type="entry name" value="REC"/>
    <property type="match status" value="1"/>
</dbReference>
<dbReference type="PRINTS" id="PR00344">
    <property type="entry name" value="BCTRLSENSOR"/>
</dbReference>
<evidence type="ECO:0000313" key="6">
    <source>
        <dbReference type="Proteomes" id="UP000075398"/>
    </source>
</evidence>
<dbReference type="PATRIC" id="fig|1705409.3.peg.1441"/>
<sequence>MYSEKLNVLLVEDNPGDARLFKEMINEASGASFNLIFANSLTMGLEIIEKKELDAILLDLGLPESKGFDTFSKIRKKVSQVPIIILTGLDDEETAIKAVRSGAQEYLVKGDITGALLSRSIYYAIERKTTENALIESKKRIDELNEVLKVINKILRHDLLNHLATVSMALEVFENKKDEKYIKSAFKGVHRGIELIRQMRELESLVETGSRLGPINVRETIVSAMSPHQIEYLIEGDCKVFADQAFNSVITNIVGNAIKHGNTDRIDFKIFNKDRTCDIVISDYGAGIPADFKEKIFEEGFSQGPNRGSGLGLYIVKKVVERYGGAIKVQENMPHGTTFVITLKKAL</sequence>
<keyword evidence="5" id="KW-0418">Kinase</keyword>
<dbReference type="EMBL" id="LNGC01000065">
    <property type="protein sequence ID" value="KYC50951.1"/>
    <property type="molecule type" value="Genomic_DNA"/>
</dbReference>
<dbReference type="Pfam" id="PF14689">
    <property type="entry name" value="SPOB_a"/>
    <property type="match status" value="1"/>
</dbReference>
<dbReference type="CDD" id="cd00075">
    <property type="entry name" value="HATPase"/>
    <property type="match status" value="1"/>
</dbReference>
<dbReference type="PANTHER" id="PTHR43547:SF2">
    <property type="entry name" value="HYBRID SIGNAL TRANSDUCTION HISTIDINE KINASE C"/>
    <property type="match status" value="1"/>
</dbReference>
<gene>
    <name evidence="5" type="ORF">AMQ22_01382</name>
</gene>
<dbReference type="SMART" id="SM00387">
    <property type="entry name" value="HATPase_c"/>
    <property type="match status" value="1"/>
</dbReference>
<dbReference type="AlphaFoldDB" id="A0A150J125"/>
<feature type="modified residue" description="4-aspartylphosphate" evidence="2">
    <location>
        <position position="59"/>
    </location>
</feature>
<reference evidence="5 6" key="1">
    <citation type="journal article" date="2016" name="ISME J.">
        <title>Chasing the elusive Euryarchaeota class WSA2: genomes reveal a uniquely fastidious methyl-reducing methanogen.</title>
        <authorList>
            <person name="Nobu M.K."/>
            <person name="Narihiro T."/>
            <person name="Kuroda K."/>
            <person name="Mei R."/>
            <person name="Liu W.T."/>
        </authorList>
    </citation>
    <scope>NUCLEOTIDE SEQUENCE [LARGE SCALE GENOMIC DNA]</scope>
    <source>
        <strain evidence="5">U1lsi0528_Bin055</strain>
    </source>
</reference>
<dbReference type="InterPro" id="IPR003594">
    <property type="entry name" value="HATPase_dom"/>
</dbReference>
<evidence type="ECO:0000256" key="2">
    <source>
        <dbReference type="PROSITE-ProRule" id="PRU00169"/>
    </source>
</evidence>
<accession>A0A150J125</accession>
<dbReference type="InterPro" id="IPR001789">
    <property type="entry name" value="Sig_transdc_resp-reg_receiver"/>
</dbReference>
<dbReference type="Proteomes" id="UP000075398">
    <property type="component" value="Unassembled WGS sequence"/>
</dbReference>
<evidence type="ECO:0000256" key="1">
    <source>
        <dbReference type="ARBA" id="ARBA00022553"/>
    </source>
</evidence>
<feature type="domain" description="Histidine kinase" evidence="3">
    <location>
        <begin position="246"/>
        <end position="347"/>
    </location>
</feature>
<dbReference type="InterPro" id="IPR011006">
    <property type="entry name" value="CheY-like_superfamily"/>
</dbReference>
<dbReference type="InterPro" id="IPR005467">
    <property type="entry name" value="His_kinase_dom"/>
</dbReference>
<dbReference type="InterPro" id="IPR036890">
    <property type="entry name" value="HATPase_C_sf"/>
</dbReference>
<dbReference type="Pfam" id="PF00072">
    <property type="entry name" value="Response_reg"/>
    <property type="match status" value="1"/>
</dbReference>